<protein>
    <submittedName>
        <fullName evidence="1">Uncharacterized protein</fullName>
    </submittedName>
</protein>
<gene>
    <name evidence="1" type="ORF">NQF64_06050</name>
</gene>
<accession>A0ABT3WAK0</accession>
<evidence type="ECO:0000313" key="2">
    <source>
        <dbReference type="Proteomes" id="UP001165648"/>
    </source>
</evidence>
<dbReference type="EMBL" id="JANIDW010000002">
    <property type="protein sequence ID" value="MCX5614804.1"/>
    <property type="molecule type" value="Genomic_DNA"/>
</dbReference>
<name>A0ABT3WAK0_9PROT</name>
<proteinExistence type="predicted"/>
<dbReference type="RefSeq" id="WP_180794188.1">
    <property type="nucleotide sequence ID" value="NZ_JANIDW010000002.1"/>
</dbReference>
<keyword evidence="2" id="KW-1185">Reference proteome</keyword>
<reference evidence="1 2" key="1">
    <citation type="submission" date="2022-07" db="EMBL/GenBank/DDBJ databases">
        <title>Bombella genomes.</title>
        <authorList>
            <person name="Harer L."/>
            <person name="Styblova S."/>
            <person name="Ehrmann M."/>
        </authorList>
    </citation>
    <scope>NUCLEOTIDE SEQUENCE [LARGE SCALE GENOMIC DNA]</scope>
    <source>
        <strain evidence="1 2">TMW 2.2558</strain>
    </source>
</reference>
<sequence length="54" mass="6088">MAQNDANPARNMTREDLIFALVQDVVRLESQNTQIDRAYLVKLVAEIARSVDGK</sequence>
<evidence type="ECO:0000313" key="1">
    <source>
        <dbReference type="EMBL" id="MCX5614804.1"/>
    </source>
</evidence>
<comment type="caution">
    <text evidence="1">The sequence shown here is derived from an EMBL/GenBank/DDBJ whole genome shotgun (WGS) entry which is preliminary data.</text>
</comment>
<organism evidence="1 2">
    <name type="scientific">Bombella saccharophila</name>
    <dbReference type="NCBI Taxonomy" id="2967338"/>
    <lineage>
        <taxon>Bacteria</taxon>
        <taxon>Pseudomonadati</taxon>
        <taxon>Pseudomonadota</taxon>
        <taxon>Alphaproteobacteria</taxon>
        <taxon>Acetobacterales</taxon>
        <taxon>Acetobacteraceae</taxon>
        <taxon>Bombella</taxon>
    </lineage>
</organism>
<dbReference type="Proteomes" id="UP001165648">
    <property type="component" value="Unassembled WGS sequence"/>
</dbReference>